<dbReference type="InterPro" id="IPR032466">
    <property type="entry name" value="Metal_Hydrolase"/>
</dbReference>
<dbReference type="PANTHER" id="PTHR32027">
    <property type="entry name" value="CYTOSINE DEAMINASE"/>
    <property type="match status" value="1"/>
</dbReference>
<dbReference type="Gene3D" id="3.20.20.140">
    <property type="entry name" value="Metal-dependent hydrolases"/>
    <property type="match status" value="1"/>
</dbReference>
<dbReference type="AlphaFoldDB" id="A0A4U3AF97"/>
<feature type="domain" description="Amidohydrolase 3" evidence="3">
    <location>
        <begin position="54"/>
        <end position="400"/>
    </location>
</feature>
<keyword evidence="2" id="KW-0378">Hydrolase</keyword>
<dbReference type="FunFam" id="3.20.20.140:FF:000019">
    <property type="entry name" value="Cytosine deaminase"/>
    <property type="match status" value="1"/>
</dbReference>
<keyword evidence="1" id="KW-0479">Metal-binding</keyword>
<dbReference type="Gene3D" id="2.30.40.10">
    <property type="entry name" value="Urease, subunit C, domain 1"/>
    <property type="match status" value="1"/>
</dbReference>
<dbReference type="RefSeq" id="WP_137057151.1">
    <property type="nucleotide sequence ID" value="NZ_SZOD01000123.1"/>
</dbReference>
<dbReference type="CDD" id="cd01293">
    <property type="entry name" value="Bact_CD"/>
    <property type="match status" value="1"/>
</dbReference>
<dbReference type="InterPro" id="IPR011059">
    <property type="entry name" value="Metal-dep_hydrolase_composite"/>
</dbReference>
<reference evidence="4 5" key="1">
    <citation type="journal article" date="2019" name="Environ. Microbiol.">
        <title>An active ?-lactamase is a part of an orchestrated cell wall stress resistance network of Bacillus subtilis and related rhizosphere species.</title>
        <authorList>
            <person name="Bucher T."/>
            <person name="Keren-Paz A."/>
            <person name="Hausser J."/>
            <person name="Olender T."/>
            <person name="Cytryn E."/>
            <person name="Kolodkin-Gal I."/>
        </authorList>
    </citation>
    <scope>NUCLEOTIDE SEQUENCE [LARGE SCALE GENOMIC DNA]</scope>
    <source>
        <strain evidence="4 5">I186</strain>
    </source>
</reference>
<gene>
    <name evidence="4" type="ORF">FC701_05730</name>
</gene>
<sequence length="413" mass="45774">MTLYWLTNVKLETGYTYEEAKISQTETEICSLLIEDGRIKRIISGIAQEEGMLTFDANRLLVLPAFEEMHIHIDKTYYSGPWKACMPAENIFTRFNEEKTILPKQLATAQDRAENMLELLLRNGATNIRTHCNVDPVIGLRNLEATLAALGTYKDRLSGRIVAFPQHGLLRSNSMQLVKDAMRMGAQLVGGVDPATVDNDIEKSLHTIMDIAVEFNADVDIHLHDANNLGTFTMKRLASLTEEAGWQGRVTISHALGLGGVTDKEAEEVAERLAALKIDITSTVPIGKQVIPIPLLDRKGVKVSLGNDSITDHWSPFGTGDMLQKVNRLAERFGWSDERSLGKALRFITGGKETLNNERKRVWPNVGDEASFVLTNATCAAEAVARQTEKRVVMYKGNVVIGDLDQVKSDNLV</sequence>
<organism evidence="4 5">
    <name type="scientific">Bacillus mycoides</name>
    <dbReference type="NCBI Taxonomy" id="1405"/>
    <lineage>
        <taxon>Bacteria</taxon>
        <taxon>Bacillati</taxon>
        <taxon>Bacillota</taxon>
        <taxon>Bacilli</taxon>
        <taxon>Bacillales</taxon>
        <taxon>Bacillaceae</taxon>
        <taxon>Bacillus</taxon>
        <taxon>Bacillus cereus group</taxon>
    </lineage>
</organism>
<dbReference type="EMBL" id="SZOD01000123">
    <property type="protein sequence ID" value="TKI86458.1"/>
    <property type="molecule type" value="Genomic_DNA"/>
</dbReference>
<dbReference type="NCBIfam" id="NF005312">
    <property type="entry name" value="PRK06846.1"/>
    <property type="match status" value="1"/>
</dbReference>
<evidence type="ECO:0000256" key="1">
    <source>
        <dbReference type="ARBA" id="ARBA00022723"/>
    </source>
</evidence>
<dbReference type="Proteomes" id="UP000305524">
    <property type="component" value="Unassembled WGS sequence"/>
</dbReference>
<evidence type="ECO:0000313" key="4">
    <source>
        <dbReference type="EMBL" id="TKI86458.1"/>
    </source>
</evidence>
<comment type="caution">
    <text evidence="4">The sequence shown here is derived from an EMBL/GenBank/DDBJ whole genome shotgun (WGS) entry which is preliminary data.</text>
</comment>
<evidence type="ECO:0000259" key="3">
    <source>
        <dbReference type="Pfam" id="PF07969"/>
    </source>
</evidence>
<dbReference type="GO" id="GO:0016814">
    <property type="term" value="F:hydrolase activity, acting on carbon-nitrogen (but not peptide) bonds, in cyclic amidines"/>
    <property type="evidence" value="ECO:0007669"/>
    <property type="project" value="UniProtKB-ARBA"/>
</dbReference>
<dbReference type="InterPro" id="IPR013108">
    <property type="entry name" value="Amidohydro_3"/>
</dbReference>
<protein>
    <submittedName>
        <fullName evidence="4">Deaminase</fullName>
    </submittedName>
</protein>
<dbReference type="PANTHER" id="PTHR32027:SF9">
    <property type="entry name" value="BLL3847 PROTEIN"/>
    <property type="match status" value="1"/>
</dbReference>
<dbReference type="InterPro" id="IPR052349">
    <property type="entry name" value="Metallo-hydrolase_Enzymes"/>
</dbReference>
<proteinExistence type="predicted"/>
<dbReference type="SUPFAM" id="SSF51556">
    <property type="entry name" value="Metallo-dependent hydrolases"/>
    <property type="match status" value="1"/>
</dbReference>
<accession>A0A4U3AF97</accession>
<name>A0A4U3AF97_BACMY</name>
<dbReference type="Pfam" id="PF07969">
    <property type="entry name" value="Amidohydro_3"/>
    <property type="match status" value="1"/>
</dbReference>
<dbReference type="GO" id="GO:0046872">
    <property type="term" value="F:metal ion binding"/>
    <property type="evidence" value="ECO:0007669"/>
    <property type="project" value="UniProtKB-KW"/>
</dbReference>
<dbReference type="GO" id="GO:0019239">
    <property type="term" value="F:deaminase activity"/>
    <property type="evidence" value="ECO:0007669"/>
    <property type="project" value="UniProtKB-ARBA"/>
</dbReference>
<evidence type="ECO:0000313" key="5">
    <source>
        <dbReference type="Proteomes" id="UP000305524"/>
    </source>
</evidence>
<evidence type="ECO:0000256" key="2">
    <source>
        <dbReference type="ARBA" id="ARBA00022801"/>
    </source>
</evidence>